<feature type="region of interest" description="Disordered" evidence="10">
    <location>
        <begin position="806"/>
        <end position="834"/>
    </location>
</feature>
<dbReference type="GO" id="GO:0005524">
    <property type="term" value="F:ATP binding"/>
    <property type="evidence" value="ECO:0007669"/>
    <property type="project" value="UniProtKB-KW"/>
</dbReference>
<dbReference type="PANTHER" id="PTHR12131:SF1">
    <property type="entry name" value="ATP-DEPENDENT RNA HELICASE SUPV3L1, MITOCHONDRIAL-RELATED"/>
    <property type="match status" value="1"/>
</dbReference>
<keyword evidence="7" id="KW-0809">Transit peptide</keyword>
<dbReference type="FunFam" id="3.40.50.300:FF:000957">
    <property type="entry name" value="ATP-dependent RNA helicase SUV3L, mitochondrial"/>
    <property type="match status" value="1"/>
</dbReference>
<dbReference type="PROSITE" id="PS51194">
    <property type="entry name" value="HELICASE_CTER"/>
    <property type="match status" value="1"/>
</dbReference>
<dbReference type="InterPro" id="IPR050699">
    <property type="entry name" value="RNA-DNA_Helicase"/>
</dbReference>
<evidence type="ECO:0000256" key="8">
    <source>
        <dbReference type="ARBA" id="ARBA00023128"/>
    </source>
</evidence>
<feature type="compositionally biased region" description="Basic residues" evidence="10">
    <location>
        <begin position="68"/>
        <end position="80"/>
    </location>
</feature>
<feature type="region of interest" description="Disordered" evidence="10">
    <location>
        <begin position="36"/>
        <end position="105"/>
    </location>
</feature>
<dbReference type="PANTHER" id="PTHR12131">
    <property type="entry name" value="ATP-DEPENDENT RNA AND DNA HELICASE"/>
    <property type="match status" value="1"/>
</dbReference>
<name>A0A0J9X6H9_GEOCN</name>
<accession>A0A0J9X6H9</accession>
<dbReference type="Gene3D" id="1.20.58.1080">
    <property type="match status" value="1"/>
</dbReference>
<dbReference type="EMBL" id="CCBN010000003">
    <property type="protein sequence ID" value="CDO52393.1"/>
    <property type="molecule type" value="Genomic_DNA"/>
</dbReference>
<keyword evidence="8" id="KW-0496">Mitochondrion</keyword>
<evidence type="ECO:0000256" key="1">
    <source>
        <dbReference type="ARBA" id="ARBA00004173"/>
    </source>
</evidence>
<feature type="compositionally biased region" description="Low complexity" evidence="10">
    <location>
        <begin position="82"/>
        <end position="92"/>
    </location>
</feature>
<keyword evidence="5 12" id="KW-0347">Helicase</keyword>
<reference evidence="12" key="1">
    <citation type="submission" date="2014-03" db="EMBL/GenBank/DDBJ databases">
        <authorList>
            <person name="Casaregola S."/>
        </authorList>
    </citation>
    <scope>NUCLEOTIDE SEQUENCE [LARGE SCALE GENOMIC DNA]</scope>
    <source>
        <strain evidence="12">CLIB 918</strain>
    </source>
</reference>
<protein>
    <recommendedName>
        <fullName evidence="2">RNA helicase</fullName>
        <ecNumber evidence="2">3.6.4.13</ecNumber>
    </recommendedName>
</protein>
<dbReference type="InterPro" id="IPR044774">
    <property type="entry name" value="Suv3_DEXQc"/>
</dbReference>
<dbReference type="Pfam" id="PF22527">
    <property type="entry name" value="DEXQc_Suv3"/>
    <property type="match status" value="1"/>
</dbReference>
<dbReference type="EC" id="3.6.4.13" evidence="2"/>
<comment type="catalytic activity">
    <reaction evidence="9">
        <text>ATP + H2O = ADP + phosphate + H(+)</text>
        <dbReference type="Rhea" id="RHEA:13065"/>
        <dbReference type="ChEBI" id="CHEBI:15377"/>
        <dbReference type="ChEBI" id="CHEBI:15378"/>
        <dbReference type="ChEBI" id="CHEBI:30616"/>
        <dbReference type="ChEBI" id="CHEBI:43474"/>
        <dbReference type="ChEBI" id="CHEBI:456216"/>
        <dbReference type="EC" id="3.6.4.13"/>
    </reaction>
</comment>
<evidence type="ECO:0000256" key="4">
    <source>
        <dbReference type="ARBA" id="ARBA00022801"/>
    </source>
</evidence>
<evidence type="ECO:0000256" key="6">
    <source>
        <dbReference type="ARBA" id="ARBA00022840"/>
    </source>
</evidence>
<keyword evidence="6" id="KW-0067">ATP-binding</keyword>
<feature type="domain" description="Helicase C-terminal" evidence="11">
    <location>
        <begin position="457"/>
        <end position="631"/>
    </location>
</feature>
<dbReference type="InterPro" id="IPR022192">
    <property type="entry name" value="SUV3_C"/>
</dbReference>
<feature type="compositionally biased region" description="Basic and acidic residues" evidence="10">
    <location>
        <begin position="43"/>
        <end position="58"/>
    </location>
</feature>
<dbReference type="OrthoDB" id="6692397at2759"/>
<dbReference type="InterPro" id="IPR001650">
    <property type="entry name" value="Helicase_C-like"/>
</dbReference>
<dbReference type="AlphaFoldDB" id="A0A0J9X6H9"/>
<evidence type="ECO:0000256" key="7">
    <source>
        <dbReference type="ARBA" id="ARBA00022946"/>
    </source>
</evidence>
<dbReference type="GO" id="GO:0003724">
    <property type="term" value="F:RNA helicase activity"/>
    <property type="evidence" value="ECO:0007669"/>
    <property type="project" value="UniProtKB-EC"/>
</dbReference>
<evidence type="ECO:0000256" key="2">
    <source>
        <dbReference type="ARBA" id="ARBA00012552"/>
    </source>
</evidence>
<keyword evidence="3" id="KW-0547">Nucleotide-binding</keyword>
<dbReference type="SMART" id="SM00490">
    <property type="entry name" value="HELICc"/>
    <property type="match status" value="1"/>
</dbReference>
<dbReference type="InterPro" id="IPR027417">
    <property type="entry name" value="P-loop_NTPase"/>
</dbReference>
<evidence type="ECO:0000256" key="3">
    <source>
        <dbReference type="ARBA" id="ARBA00022741"/>
    </source>
</evidence>
<evidence type="ECO:0000256" key="9">
    <source>
        <dbReference type="ARBA" id="ARBA00047984"/>
    </source>
</evidence>
<dbReference type="Pfam" id="PF12513">
    <property type="entry name" value="SUV3_C"/>
    <property type="match status" value="1"/>
</dbReference>
<dbReference type="Pfam" id="PF00271">
    <property type="entry name" value="Helicase_C"/>
    <property type="match status" value="1"/>
</dbReference>
<evidence type="ECO:0000256" key="10">
    <source>
        <dbReference type="SAM" id="MobiDB-lite"/>
    </source>
</evidence>
<dbReference type="CDD" id="cd18805">
    <property type="entry name" value="SF2_C_suv3"/>
    <property type="match status" value="1"/>
</dbReference>
<gene>
    <name evidence="12" type="ORF">BN980_GECA03s01176g</name>
</gene>
<organism evidence="12 13">
    <name type="scientific">Geotrichum candidum</name>
    <name type="common">Oospora lactis</name>
    <name type="synonym">Dipodascus geotrichum</name>
    <dbReference type="NCBI Taxonomy" id="1173061"/>
    <lineage>
        <taxon>Eukaryota</taxon>
        <taxon>Fungi</taxon>
        <taxon>Dikarya</taxon>
        <taxon>Ascomycota</taxon>
        <taxon>Saccharomycotina</taxon>
        <taxon>Dipodascomycetes</taxon>
        <taxon>Dipodascales</taxon>
        <taxon>Dipodascaceae</taxon>
        <taxon>Geotrichum</taxon>
    </lineage>
</organism>
<proteinExistence type="predicted"/>
<dbReference type="STRING" id="1173061.A0A0J9X6H9"/>
<dbReference type="InterPro" id="IPR055206">
    <property type="entry name" value="DEXQc_SUV3"/>
</dbReference>
<dbReference type="Gene3D" id="1.20.272.40">
    <property type="match status" value="1"/>
</dbReference>
<dbReference type="GO" id="GO:0016787">
    <property type="term" value="F:hydrolase activity"/>
    <property type="evidence" value="ECO:0007669"/>
    <property type="project" value="UniProtKB-KW"/>
</dbReference>
<sequence>MLANRCRRLLPLHCFRARSSLLIPRTELLFAANGFQQRQWSSKQERPRRDPTTSEDTHSPPVAESKRSKPSGPRKPKFTKPNRSNSSSSRNSRTPRAPVHRQFHPKDLLSDPYARQFVKACDTLFRKIYSDPAQSADSFNLEQFLNTPAGLKERHDMLPQFTEALFKSISFIVVKFGDDLVELVKHVERPDKHDHSEVLEDFKTHFFETDPVYSEYDNNLGRFKQYVENPPLVPSLGKIYAVLENIQFEKGGKNEIIEDVVRLVCASFLRFYRARLRISSFRDSPKINMTNPAEWYPQARALTRRVILHIGPTNSGKTYNALKAFEDAKSGYYAGPLRLLAREVYNRMKSKNKKCNLVTGEEVIQDYDEQGLPVKLSSGTVEMVDITHPMDVAVIDEIQMIEDNSRGWAWTQAFLGLQAKEIHLCGDPSSERVVTELVRMAGDTLEVRRYERLSPLTVEKRALLGEAKRLQPGDCVIAFSKNDILDWKAEIEKVHRPNRCSIIYGALPPESRSKQAHQFNIRENNYKFLAASDAVGMGLNLNIKRIVFLATSKFDGKRVSQVSVSQIKQIAGRAGRFQIAPSSPNSKAEENPNGGSVTAMNPKDLEYIQECLETDTPVIRKTGLFPSDDLFRLYTMSFGARHTFDQIIESMEVTSDLHPSNFLCGVDQMSEISQVFRGIRGLSLNERITLAKAPVKTRSDLCLDAFKMFCTTIAQTRSMTLLDFQGDRFPQLLSVPEDYNFHETDIAHLESIHAVIILYLWLSYRFPMNFRDREGAMELKTLCEVKIDTALSKTRHARLAKWKRQVNKQAARSQRRWAKGTSSSQDKASASPKL</sequence>
<keyword evidence="4" id="KW-0378">Hydrolase</keyword>
<evidence type="ECO:0000259" key="11">
    <source>
        <dbReference type="PROSITE" id="PS51194"/>
    </source>
</evidence>
<dbReference type="FunFam" id="3.40.50.300:FF:000269">
    <property type="entry name" value="ATP-dependent RNA helicase SUPV3L1, mitochondrial"/>
    <property type="match status" value="1"/>
</dbReference>
<dbReference type="Gene3D" id="3.40.50.300">
    <property type="entry name" value="P-loop containing nucleotide triphosphate hydrolases"/>
    <property type="match status" value="2"/>
</dbReference>
<dbReference type="SUPFAM" id="SSF52540">
    <property type="entry name" value="P-loop containing nucleoside triphosphate hydrolases"/>
    <property type="match status" value="1"/>
</dbReference>
<dbReference type="GO" id="GO:0000965">
    <property type="term" value="P:mitochondrial RNA 3'-end processing"/>
    <property type="evidence" value="ECO:0007669"/>
    <property type="project" value="TreeGrafter"/>
</dbReference>
<dbReference type="GO" id="GO:0045025">
    <property type="term" value="C:mitochondrial degradosome"/>
    <property type="evidence" value="ECO:0007669"/>
    <property type="project" value="TreeGrafter"/>
</dbReference>
<evidence type="ECO:0000313" key="12">
    <source>
        <dbReference type="EMBL" id="CDO52393.1"/>
    </source>
</evidence>
<keyword evidence="13" id="KW-1185">Reference proteome</keyword>
<dbReference type="Proteomes" id="UP000242525">
    <property type="component" value="Unassembled WGS sequence"/>
</dbReference>
<comment type="caution">
    <text evidence="12">The sequence shown here is derived from an EMBL/GenBank/DDBJ whole genome shotgun (WGS) entry which is preliminary data.</text>
</comment>
<comment type="subcellular location">
    <subcellularLocation>
        <location evidence="1">Mitochondrion</location>
    </subcellularLocation>
</comment>
<evidence type="ECO:0000313" key="13">
    <source>
        <dbReference type="Proteomes" id="UP000242525"/>
    </source>
</evidence>
<evidence type="ECO:0000256" key="5">
    <source>
        <dbReference type="ARBA" id="ARBA00022806"/>
    </source>
</evidence>
<dbReference type="CDD" id="cd17913">
    <property type="entry name" value="DEXQc_Suv3"/>
    <property type="match status" value="1"/>
</dbReference>